<evidence type="ECO:0000259" key="2">
    <source>
        <dbReference type="Pfam" id="PF13556"/>
    </source>
</evidence>
<dbReference type="InterPro" id="IPR025736">
    <property type="entry name" value="PucR_C-HTH_dom"/>
</dbReference>
<accession>H0QWK1</accession>
<proteinExistence type="inferred from homology"/>
<dbReference type="PANTHER" id="PTHR33744">
    <property type="entry name" value="CARBOHYDRATE DIACID REGULATOR"/>
    <property type="match status" value="1"/>
</dbReference>
<sequence length="438" mass="47652">MTLARVGDEGDAARRRLARVPAMADKEVLACAATVARQLRTDYPEVVSEVTTTLAREIDYLDADPIIHELLDASVQGNISTIIHVLANDIPVDHLQPTTAAVEYALRLAQRDVPSNSLVRAYHMGQSVVMRRCYRLVDELMLPAPAAMAVTLHISDVIFSYIDWITLYVFQAYEDERRRWLGAEGNVLSSTVHQLLSATDADTALFERETGYPVDQFHLAVIAWPADETSDLTDLDRAVRTLAAKLNSDGPPIVTAIDRGTVWGWIPLGARNRVVDTSAVAGLMSTDARTRIALGLPANGARGFRRSHAQAQAAFSVATAPNSPTGAVIGFGDRGIAVVSLLARDLDSTRAWVREVLGDLADDTPTAGDLRQTLSVFFANRDSHLRTAEQLNLHRNTVKYRVDKAMGETSANGDRLDLALALAVCEFLGSTVIGSDRN</sequence>
<gene>
    <name evidence="5" type="ORF">GOEFS_021_00290</name>
</gene>
<dbReference type="InterPro" id="IPR025751">
    <property type="entry name" value="RsbRD_N_dom"/>
</dbReference>
<protein>
    <submittedName>
        <fullName evidence="5">Putative CdaR family transcriptional regulator</fullName>
    </submittedName>
</protein>
<dbReference type="Pfam" id="PF14361">
    <property type="entry name" value="RsbRD_N"/>
    <property type="match status" value="1"/>
</dbReference>
<evidence type="ECO:0000313" key="6">
    <source>
        <dbReference type="Proteomes" id="UP000035034"/>
    </source>
</evidence>
<dbReference type="eggNOG" id="COG3835">
    <property type="taxonomic scope" value="Bacteria"/>
</dbReference>
<dbReference type="InterPro" id="IPR042070">
    <property type="entry name" value="PucR_C-HTH_sf"/>
</dbReference>
<evidence type="ECO:0000256" key="1">
    <source>
        <dbReference type="ARBA" id="ARBA00006754"/>
    </source>
</evidence>
<feature type="domain" description="PucR C-terminal helix-turn-helix" evidence="2">
    <location>
        <begin position="370"/>
        <end position="423"/>
    </location>
</feature>
<comment type="similarity">
    <text evidence="1">Belongs to the CdaR family.</text>
</comment>
<name>H0QWK1_9ACTN</name>
<evidence type="ECO:0000313" key="5">
    <source>
        <dbReference type="EMBL" id="GAB17202.1"/>
    </source>
</evidence>
<dbReference type="EMBL" id="BAEH01000021">
    <property type="protein sequence ID" value="GAB17202.1"/>
    <property type="molecule type" value="Genomic_DNA"/>
</dbReference>
<dbReference type="InterPro" id="IPR051448">
    <property type="entry name" value="CdaR-like_regulators"/>
</dbReference>
<dbReference type="STRING" id="1077974.GOEFS_021_00290"/>
<evidence type="ECO:0000259" key="3">
    <source>
        <dbReference type="Pfam" id="PF14361"/>
    </source>
</evidence>
<feature type="domain" description="CdaR GGDEF-like" evidence="4">
    <location>
        <begin position="208"/>
        <end position="316"/>
    </location>
</feature>
<dbReference type="InterPro" id="IPR041522">
    <property type="entry name" value="CdaR_GGDEF"/>
</dbReference>
<dbReference type="Pfam" id="PF13556">
    <property type="entry name" value="HTH_30"/>
    <property type="match status" value="1"/>
</dbReference>
<dbReference type="OrthoDB" id="3663486at2"/>
<dbReference type="Gene3D" id="1.10.10.2840">
    <property type="entry name" value="PucR C-terminal helix-turn-helix domain"/>
    <property type="match status" value="1"/>
</dbReference>
<dbReference type="AlphaFoldDB" id="H0QWK1"/>
<dbReference type="Pfam" id="PF17853">
    <property type="entry name" value="GGDEF_2"/>
    <property type="match status" value="1"/>
</dbReference>
<dbReference type="Proteomes" id="UP000035034">
    <property type="component" value="Unassembled WGS sequence"/>
</dbReference>
<organism evidence="5 6">
    <name type="scientific">Gordonia effusa NBRC 100432</name>
    <dbReference type="NCBI Taxonomy" id="1077974"/>
    <lineage>
        <taxon>Bacteria</taxon>
        <taxon>Bacillati</taxon>
        <taxon>Actinomycetota</taxon>
        <taxon>Actinomycetes</taxon>
        <taxon>Mycobacteriales</taxon>
        <taxon>Gordoniaceae</taxon>
        <taxon>Gordonia</taxon>
    </lineage>
</organism>
<feature type="domain" description="RsbT co-antagonist protein RsbRD N-terminal" evidence="3">
    <location>
        <begin position="44"/>
        <end position="185"/>
    </location>
</feature>
<reference evidence="5 6" key="1">
    <citation type="submission" date="2011-12" db="EMBL/GenBank/DDBJ databases">
        <title>Whole genome shotgun sequence of Gordonia effusa NBRC 100432.</title>
        <authorList>
            <person name="Yoshida I."/>
            <person name="Takarada H."/>
            <person name="Hosoyama A."/>
            <person name="Tsuchikane K."/>
            <person name="Katsumata H."/>
            <person name="Yamazaki S."/>
            <person name="Fujita N."/>
        </authorList>
    </citation>
    <scope>NUCLEOTIDE SEQUENCE [LARGE SCALE GENOMIC DNA]</scope>
    <source>
        <strain evidence="5 6">NBRC 100432</strain>
    </source>
</reference>
<keyword evidence="6" id="KW-1185">Reference proteome</keyword>
<dbReference type="RefSeq" id="WP_007316540.1">
    <property type="nucleotide sequence ID" value="NZ_BAEH01000021.1"/>
</dbReference>
<comment type="caution">
    <text evidence="5">The sequence shown here is derived from an EMBL/GenBank/DDBJ whole genome shotgun (WGS) entry which is preliminary data.</text>
</comment>
<evidence type="ECO:0000259" key="4">
    <source>
        <dbReference type="Pfam" id="PF17853"/>
    </source>
</evidence>